<dbReference type="PANTHER" id="PTHR37984">
    <property type="entry name" value="PROTEIN CBG26694"/>
    <property type="match status" value="1"/>
</dbReference>
<proteinExistence type="predicted"/>
<evidence type="ECO:0000256" key="17">
    <source>
        <dbReference type="SAM" id="MobiDB-lite"/>
    </source>
</evidence>
<reference evidence="22" key="1">
    <citation type="journal article" date="2017" name="Nat. Ecol. Evol.">
        <title>Genome expansion and lineage-specific genetic innovations in the forest pathogenic fungi Armillaria.</title>
        <authorList>
            <person name="Sipos G."/>
            <person name="Prasanna A.N."/>
            <person name="Walter M.C."/>
            <person name="O'Connor E."/>
            <person name="Balint B."/>
            <person name="Krizsan K."/>
            <person name="Kiss B."/>
            <person name="Hess J."/>
            <person name="Varga T."/>
            <person name="Slot J."/>
            <person name="Riley R."/>
            <person name="Boka B."/>
            <person name="Rigling D."/>
            <person name="Barry K."/>
            <person name="Lee J."/>
            <person name="Mihaltcheva S."/>
            <person name="LaButti K."/>
            <person name="Lipzen A."/>
            <person name="Waldron R."/>
            <person name="Moloney N.M."/>
            <person name="Sperisen C."/>
            <person name="Kredics L."/>
            <person name="Vagvoelgyi C."/>
            <person name="Patrignani A."/>
            <person name="Fitzpatrick D."/>
            <person name="Nagy I."/>
            <person name="Doyle S."/>
            <person name="Anderson J.B."/>
            <person name="Grigoriev I.V."/>
            <person name="Gueldener U."/>
            <person name="Muensterkoetter M."/>
            <person name="Nagy L.G."/>
        </authorList>
    </citation>
    <scope>NUCLEOTIDE SEQUENCE [LARGE SCALE GENOMIC DNA]</scope>
    <source>
        <strain evidence="22">C18/9</strain>
    </source>
</reference>
<dbReference type="Pfam" id="PF17921">
    <property type="entry name" value="Integrase_H2C2"/>
    <property type="match status" value="1"/>
</dbReference>
<keyword evidence="3" id="KW-0808">Transferase</keyword>
<dbReference type="Gene3D" id="2.40.50.40">
    <property type="match status" value="1"/>
</dbReference>
<keyword evidence="14" id="KW-0239">DNA-directed DNA polymerase</keyword>
<dbReference type="InterPro" id="IPR043128">
    <property type="entry name" value="Rev_trsase/Diguanyl_cyclase"/>
</dbReference>
<dbReference type="InterPro" id="IPR041373">
    <property type="entry name" value="RT_RNaseH"/>
</dbReference>
<feature type="compositionally biased region" description="Basic and acidic residues" evidence="17">
    <location>
        <begin position="536"/>
        <end position="546"/>
    </location>
</feature>
<keyword evidence="13" id="KW-0695">RNA-directed DNA polymerase</keyword>
<keyword evidence="9" id="KW-0378">Hydrolase</keyword>
<keyword evidence="12" id="KW-0229">DNA integration</keyword>
<keyword evidence="2" id="KW-0645">Protease</keyword>
<dbReference type="InterPro" id="IPR050951">
    <property type="entry name" value="Retrovirus_Pol_polyprotein"/>
</dbReference>
<dbReference type="Gene3D" id="3.30.70.270">
    <property type="match status" value="2"/>
</dbReference>
<dbReference type="Gene3D" id="3.10.10.10">
    <property type="entry name" value="HIV Type 1 Reverse Transcriptase, subunit A, domain 1"/>
    <property type="match status" value="1"/>
</dbReference>
<feature type="compositionally biased region" description="Polar residues" evidence="17">
    <location>
        <begin position="61"/>
        <end position="73"/>
    </location>
</feature>
<keyword evidence="11" id="KW-0694">RNA-binding</keyword>
<dbReference type="EMBL" id="FUEG01000005">
    <property type="protein sequence ID" value="SJL04238.1"/>
    <property type="molecule type" value="Genomic_DNA"/>
</dbReference>
<evidence type="ECO:0000256" key="5">
    <source>
        <dbReference type="ARBA" id="ARBA00022722"/>
    </source>
</evidence>
<evidence type="ECO:0000256" key="7">
    <source>
        <dbReference type="ARBA" id="ARBA00022750"/>
    </source>
</evidence>
<dbReference type="InterPro" id="IPR012337">
    <property type="entry name" value="RNaseH-like_sf"/>
</dbReference>
<dbReference type="InterPro" id="IPR023780">
    <property type="entry name" value="Chromo_domain"/>
</dbReference>
<dbReference type="STRING" id="47428.A0A284R684"/>
<dbReference type="GO" id="GO:0003964">
    <property type="term" value="F:RNA-directed DNA polymerase activity"/>
    <property type="evidence" value="ECO:0007669"/>
    <property type="project" value="UniProtKB-KW"/>
</dbReference>
<organism evidence="21 22">
    <name type="scientific">Armillaria ostoyae</name>
    <name type="common">Armillaria root rot fungus</name>
    <dbReference type="NCBI Taxonomy" id="47428"/>
    <lineage>
        <taxon>Eukaryota</taxon>
        <taxon>Fungi</taxon>
        <taxon>Dikarya</taxon>
        <taxon>Basidiomycota</taxon>
        <taxon>Agaricomycotina</taxon>
        <taxon>Agaricomycetes</taxon>
        <taxon>Agaricomycetidae</taxon>
        <taxon>Agaricales</taxon>
        <taxon>Marasmiineae</taxon>
        <taxon>Physalacriaceae</taxon>
        <taxon>Armillaria</taxon>
    </lineage>
</organism>
<dbReference type="GO" id="GO:0005634">
    <property type="term" value="C:nucleus"/>
    <property type="evidence" value="ECO:0007669"/>
    <property type="project" value="UniProtKB-ARBA"/>
</dbReference>
<evidence type="ECO:0000256" key="3">
    <source>
        <dbReference type="ARBA" id="ARBA00022679"/>
    </source>
</evidence>
<dbReference type="PROSITE" id="PS50013">
    <property type="entry name" value="CHROMO_2"/>
    <property type="match status" value="1"/>
</dbReference>
<evidence type="ECO:0000256" key="11">
    <source>
        <dbReference type="ARBA" id="ARBA00022884"/>
    </source>
</evidence>
<keyword evidence="8" id="KW-0255">Endonuclease</keyword>
<evidence type="ECO:0000256" key="14">
    <source>
        <dbReference type="ARBA" id="ARBA00022932"/>
    </source>
</evidence>
<dbReference type="InterPro" id="IPR016197">
    <property type="entry name" value="Chromo-like_dom_sf"/>
</dbReference>
<dbReference type="PROSITE" id="PS50994">
    <property type="entry name" value="INTEGRASE"/>
    <property type="match status" value="1"/>
</dbReference>
<dbReference type="GO" id="GO:0003723">
    <property type="term" value="F:RNA binding"/>
    <property type="evidence" value="ECO:0007669"/>
    <property type="project" value="UniProtKB-KW"/>
</dbReference>
<keyword evidence="4" id="KW-0548">Nucleotidyltransferase</keyword>
<dbReference type="InterPro" id="IPR036397">
    <property type="entry name" value="RNaseH_sf"/>
</dbReference>
<dbReference type="SUPFAM" id="SSF53098">
    <property type="entry name" value="Ribonuclease H-like"/>
    <property type="match status" value="1"/>
</dbReference>
<dbReference type="CDD" id="cd00303">
    <property type="entry name" value="retropepsin_like"/>
    <property type="match status" value="1"/>
</dbReference>
<evidence type="ECO:0000259" key="18">
    <source>
        <dbReference type="PROSITE" id="PS50013"/>
    </source>
</evidence>
<dbReference type="Gene3D" id="3.30.420.10">
    <property type="entry name" value="Ribonuclease H-like superfamily/Ribonuclease H"/>
    <property type="match status" value="1"/>
</dbReference>
<dbReference type="GO" id="GO:0046872">
    <property type="term" value="F:metal ion binding"/>
    <property type="evidence" value="ECO:0007669"/>
    <property type="project" value="UniProtKB-KW"/>
</dbReference>
<dbReference type="GO" id="GO:0006310">
    <property type="term" value="P:DNA recombination"/>
    <property type="evidence" value="ECO:0007669"/>
    <property type="project" value="UniProtKB-KW"/>
</dbReference>
<evidence type="ECO:0000256" key="15">
    <source>
        <dbReference type="ARBA" id="ARBA00023125"/>
    </source>
</evidence>
<keyword evidence="22" id="KW-1185">Reference proteome</keyword>
<keyword evidence="6" id="KW-0479">Metal-binding</keyword>
<dbReference type="Pfam" id="PF17917">
    <property type="entry name" value="RT_RNaseH"/>
    <property type="match status" value="1"/>
</dbReference>
<dbReference type="CDD" id="cd09274">
    <property type="entry name" value="RNase_HI_RT_Ty3"/>
    <property type="match status" value="1"/>
</dbReference>
<keyword evidence="7" id="KW-0064">Aspartyl protease</keyword>
<dbReference type="InterPro" id="IPR056924">
    <property type="entry name" value="SH3_Tf2-1"/>
</dbReference>
<feature type="region of interest" description="Disordered" evidence="17">
    <location>
        <begin position="490"/>
        <end position="567"/>
    </location>
</feature>
<accession>A0A284R684</accession>
<feature type="region of interest" description="Disordered" evidence="17">
    <location>
        <begin position="1"/>
        <end position="74"/>
    </location>
</feature>
<dbReference type="SMART" id="SM00298">
    <property type="entry name" value="CHROMO"/>
    <property type="match status" value="1"/>
</dbReference>
<dbReference type="InterPro" id="IPR041588">
    <property type="entry name" value="Integrase_H2C2"/>
</dbReference>
<gene>
    <name evidence="21" type="ORF">ARMOST_07599</name>
</gene>
<name>A0A284R684_ARMOS</name>
<dbReference type="SUPFAM" id="SSF56672">
    <property type="entry name" value="DNA/RNA polymerases"/>
    <property type="match status" value="1"/>
</dbReference>
<evidence type="ECO:0000256" key="2">
    <source>
        <dbReference type="ARBA" id="ARBA00022670"/>
    </source>
</evidence>
<dbReference type="Pfam" id="PF00078">
    <property type="entry name" value="RVT_1"/>
    <property type="match status" value="1"/>
</dbReference>
<dbReference type="OrthoDB" id="3268967at2759"/>
<dbReference type="GO" id="GO:0003887">
    <property type="term" value="F:DNA-directed DNA polymerase activity"/>
    <property type="evidence" value="ECO:0007669"/>
    <property type="project" value="UniProtKB-KW"/>
</dbReference>
<feature type="domain" description="Integrase catalytic" evidence="20">
    <location>
        <begin position="1385"/>
        <end position="1558"/>
    </location>
</feature>
<dbReference type="GO" id="GO:0004190">
    <property type="term" value="F:aspartic-type endopeptidase activity"/>
    <property type="evidence" value="ECO:0007669"/>
    <property type="project" value="UniProtKB-KW"/>
</dbReference>
<feature type="domain" description="Chromo" evidence="18">
    <location>
        <begin position="1709"/>
        <end position="1752"/>
    </location>
</feature>
<keyword evidence="16" id="KW-0233">DNA recombination</keyword>
<evidence type="ECO:0000256" key="10">
    <source>
        <dbReference type="ARBA" id="ARBA00022842"/>
    </source>
</evidence>
<dbReference type="GO" id="GO:0003677">
    <property type="term" value="F:DNA binding"/>
    <property type="evidence" value="ECO:0007669"/>
    <property type="project" value="UniProtKB-KW"/>
</dbReference>
<dbReference type="GO" id="GO:0006508">
    <property type="term" value="P:proteolysis"/>
    <property type="evidence" value="ECO:0007669"/>
    <property type="project" value="UniProtKB-KW"/>
</dbReference>
<dbReference type="GO" id="GO:0004519">
    <property type="term" value="F:endonuclease activity"/>
    <property type="evidence" value="ECO:0007669"/>
    <property type="project" value="UniProtKB-KW"/>
</dbReference>
<keyword evidence="5" id="KW-0540">Nuclease</keyword>
<evidence type="ECO:0000259" key="20">
    <source>
        <dbReference type="PROSITE" id="PS50994"/>
    </source>
</evidence>
<keyword evidence="10" id="KW-0460">Magnesium</keyword>
<dbReference type="CDD" id="cd18970">
    <property type="entry name" value="CD_POL_like"/>
    <property type="match status" value="1"/>
</dbReference>
<dbReference type="Pfam" id="PF00385">
    <property type="entry name" value="Chromo"/>
    <property type="match status" value="1"/>
</dbReference>
<dbReference type="InterPro" id="IPR001584">
    <property type="entry name" value="Integrase_cat-core"/>
</dbReference>
<dbReference type="InterPro" id="IPR021109">
    <property type="entry name" value="Peptidase_aspartic_dom_sf"/>
</dbReference>
<dbReference type="Proteomes" id="UP000219338">
    <property type="component" value="Unassembled WGS sequence"/>
</dbReference>
<dbReference type="InterPro" id="IPR000477">
    <property type="entry name" value="RT_dom"/>
</dbReference>
<evidence type="ECO:0000256" key="6">
    <source>
        <dbReference type="ARBA" id="ARBA00022723"/>
    </source>
</evidence>
<dbReference type="Pfam" id="PF08284">
    <property type="entry name" value="RVP_2"/>
    <property type="match status" value="1"/>
</dbReference>
<dbReference type="SUPFAM" id="SSF54160">
    <property type="entry name" value="Chromo domain-like"/>
    <property type="match status" value="1"/>
</dbReference>
<dbReference type="Pfam" id="PF24626">
    <property type="entry name" value="SH3_Tf2-1"/>
    <property type="match status" value="1"/>
</dbReference>
<dbReference type="Gene3D" id="2.40.70.10">
    <property type="entry name" value="Acid Proteases"/>
    <property type="match status" value="1"/>
</dbReference>
<dbReference type="PROSITE" id="PS50878">
    <property type="entry name" value="RT_POL"/>
    <property type="match status" value="1"/>
</dbReference>
<evidence type="ECO:0000256" key="1">
    <source>
        <dbReference type="ARBA" id="ARBA00012493"/>
    </source>
</evidence>
<dbReference type="InterPro" id="IPR000953">
    <property type="entry name" value="Chromo/chromo_shadow_dom"/>
</dbReference>
<dbReference type="GO" id="GO:0006338">
    <property type="term" value="P:chromatin remodeling"/>
    <property type="evidence" value="ECO:0007669"/>
    <property type="project" value="UniProtKB-ARBA"/>
</dbReference>
<evidence type="ECO:0000256" key="16">
    <source>
        <dbReference type="ARBA" id="ARBA00023172"/>
    </source>
</evidence>
<evidence type="ECO:0000256" key="8">
    <source>
        <dbReference type="ARBA" id="ARBA00022759"/>
    </source>
</evidence>
<evidence type="ECO:0000256" key="9">
    <source>
        <dbReference type="ARBA" id="ARBA00022801"/>
    </source>
</evidence>
<dbReference type="Gene3D" id="1.10.340.70">
    <property type="match status" value="1"/>
</dbReference>
<feature type="domain" description="Reverse transcriptase" evidence="19">
    <location>
        <begin position="851"/>
        <end position="1032"/>
    </location>
</feature>
<keyword evidence="15" id="KW-0238">DNA-binding</keyword>
<dbReference type="PANTHER" id="PTHR37984:SF5">
    <property type="entry name" value="PROTEIN NYNRIN-LIKE"/>
    <property type="match status" value="1"/>
</dbReference>
<evidence type="ECO:0000256" key="13">
    <source>
        <dbReference type="ARBA" id="ARBA00022918"/>
    </source>
</evidence>
<evidence type="ECO:0000256" key="4">
    <source>
        <dbReference type="ARBA" id="ARBA00022695"/>
    </source>
</evidence>
<dbReference type="GO" id="GO:0015074">
    <property type="term" value="P:DNA integration"/>
    <property type="evidence" value="ECO:0007669"/>
    <property type="project" value="UniProtKB-KW"/>
</dbReference>
<dbReference type="OMA" id="PYAAFKQ"/>
<evidence type="ECO:0000313" key="22">
    <source>
        <dbReference type="Proteomes" id="UP000219338"/>
    </source>
</evidence>
<dbReference type="EC" id="2.7.7.49" evidence="1"/>
<sequence length="1775" mass="198775">MLLAACPIAWDSRSSSHATAPPTPPAPRIINRSPLPATIRPPSPSTASDSSSDDSEIMAPPSTQRIIPGTSKTPVRFTEGPVSLALFEEYSEHVQIYLHEYHEKVAEDAVIPKIISGLDCRELRMAYLLDRPAYDVMTLNNFLNALRLHCFGPDWALNQAQKVKSMKQAGQPTNQWFVSVFAASRILTGLPEEIKDPELITFLVDAMDPGLRAALSTDTHDLSNKIKAGTAVEANSETFAKWRALVNKADQQLRQNDVRLLELVRAKIPSFSQSNDFQTNGTSSAYNASSAYTQTSSRPASNTAALPTFLPAFANQNPNFINAIATQRHKLSAEELFTLAELAHGCLKCLMPFQQHISRSGLCDSPALTPGMPGYQPRDVKWVNEWTRLNPAGFENRNAGAPAAAPRVPYMITQDTIRRGIERAQGRGRQVPSCFLANDISITSGTPVAHVNLPQPPLPANYAAPIMHRHEFPPHAPSRAAQMPEYSNSAVIGYSDDSSDESDSRRSPSPRRRNTRRCQYTNSPKYDRSVASTSARRRDESSESDRVHRRRHSADPVRTGNHPDDTAADTADIAVEAAVDDAAPDNEVCSPHSVGAVQSSAAPAAPFTVPHLIWRCSIEDRSSSFLPHRPIAALLDHGSPVILIRESLVASLNLRRCRLHEPFIMDTATPSATSTSALTEWVKIQLHDPSNRWSSSSVCAIIAPSLCTDIILGLPFLVHNNIVVDASARTVIHKPSGFDLLSPPSPVLPVPPPRPTLKQSLLATRSNVKLLRAELNSVCAQRKIAVDSSCEPVKSVDVIAAVHLRIENLAAQEELEKLGIKVKEDYAEVFSPLPHIDDMPDKITCKIELHLDAGRIRPSSSPYASPAFLIPKPDSVVLPRWVNDYRQLNANIVTDRYPLHCIDDILADAGTGKIWSKLDMTDSFFHTKMHPDSIPLTAVNTPFGLYEWTVMPQGMKNSPSVHQRHVNEALREFIGKFCHIYLDDIIIWSQSLEEHQEHVRLIMDALKKDRLYCNSRKSEFFKYSIRFLGHRISLNGIEPDNSKVKRILDWSVPRSPSEVRAFLGLVRYLASFLPNLADHTAILSPLTLLKPDRFPDWTEDHQFAFDSIKRLVVSAECLTVIDHVNPGDNKIFVTCDASDRRTGAVLSWGPTWETARLVAYDSVQLKGAQLNYPVHEKELLSIVRACKKWHPDLLGEHFQVYTDHRTLENFETQKTLSRRQARWLEELSQFDMTISYICGEDNTVADALSRLPDDPLEEVEDFDPNEVPCWQAWLAKHPVASGYANDEFCRKFVTGQKILPNVREVNNLWYIGDRLLIPRVGNIREELFRLAHDCLGHFGSDKSYAALRDSYYWPNMRRDLEESYIPSCEACLRNKSPTTKSCGPLHPLPIPEQRGDSIAIDFIGPLPEDDGFNCIATFTDRLGSDIRIVPTRTNLTAEKMAALFFDHWYCENGLPLEIVSDHDKLFMSKFWKALHRLTGVKLAMSSSFHPQTDGASERSNKTINQSIRYHVDRQQRGWVKALPRIRFGMMNTLNASTGYSSFQLKMGRSPRVIPPLVPASLAPGCPQEDINAAHVIDKLLDDTATAKDNLIQAKVTQASYANKSRRSDFEINVGDRVMLSTFHRRRDYKNGDKNRVAKFMPRYDGPYTVTHSNTSLSSYTLDIPNSPTKFNTFHISELRAFIPNDSSLFPSRQHPRPGPVLTEDGLEEHLIDRIVDEHRRGRGFQYLVRWVGYGPEDDCWPPRRELEECEALDVWLGRSVASLMTGLVSSGYGRV</sequence>
<dbReference type="CDD" id="cd01647">
    <property type="entry name" value="RT_LTR"/>
    <property type="match status" value="1"/>
</dbReference>
<evidence type="ECO:0000313" key="21">
    <source>
        <dbReference type="EMBL" id="SJL04238.1"/>
    </source>
</evidence>
<protein>
    <recommendedName>
        <fullName evidence="1">RNA-directed DNA polymerase</fullName>
        <ecNumber evidence="1">2.7.7.49</ecNumber>
    </recommendedName>
</protein>
<dbReference type="InterPro" id="IPR043502">
    <property type="entry name" value="DNA/RNA_pol_sf"/>
</dbReference>
<evidence type="ECO:0000259" key="19">
    <source>
        <dbReference type="PROSITE" id="PS50878"/>
    </source>
</evidence>
<evidence type="ECO:0000256" key="12">
    <source>
        <dbReference type="ARBA" id="ARBA00022908"/>
    </source>
</evidence>